<keyword evidence="2" id="KW-0808">Transferase</keyword>
<keyword evidence="3" id="KW-1185">Reference proteome</keyword>
<evidence type="ECO:0000313" key="2">
    <source>
        <dbReference type="EMBL" id="SUE94967.1"/>
    </source>
</evidence>
<dbReference type="Proteomes" id="UP000254978">
    <property type="component" value="Unassembled WGS sequence"/>
</dbReference>
<gene>
    <name evidence="2" type="ORF">NCTC10821_06266</name>
</gene>
<dbReference type="InterPro" id="IPR006342">
    <property type="entry name" value="FkbM_mtfrase"/>
</dbReference>
<dbReference type="OrthoDB" id="4104638at2"/>
<evidence type="ECO:0000313" key="3">
    <source>
        <dbReference type="Proteomes" id="UP000254978"/>
    </source>
</evidence>
<feature type="domain" description="Methyltransferase FkbM" evidence="1">
    <location>
        <begin position="15"/>
        <end position="61"/>
    </location>
</feature>
<accession>A0A379PJA7</accession>
<proteinExistence type="predicted"/>
<reference evidence="2 3" key="1">
    <citation type="submission" date="2018-06" db="EMBL/GenBank/DDBJ databases">
        <authorList>
            <consortium name="Pathogen Informatics"/>
            <person name="Doyle S."/>
        </authorList>
    </citation>
    <scope>NUCLEOTIDE SEQUENCE [LARGE SCALE GENOMIC DNA]</scope>
    <source>
        <strain evidence="2 3">NCTC10821</strain>
    </source>
</reference>
<dbReference type="SUPFAM" id="SSF53335">
    <property type="entry name" value="S-adenosyl-L-methionine-dependent methyltransferases"/>
    <property type="match status" value="1"/>
</dbReference>
<organism evidence="2 3">
    <name type="scientific">Mycolicibacterium tokaiense</name>
    <dbReference type="NCBI Taxonomy" id="39695"/>
    <lineage>
        <taxon>Bacteria</taxon>
        <taxon>Bacillati</taxon>
        <taxon>Actinomycetota</taxon>
        <taxon>Actinomycetes</taxon>
        <taxon>Mycobacteriales</taxon>
        <taxon>Mycobacteriaceae</taxon>
        <taxon>Mycolicibacterium</taxon>
    </lineage>
</organism>
<dbReference type="InterPro" id="IPR029063">
    <property type="entry name" value="SAM-dependent_MTases_sf"/>
</dbReference>
<dbReference type="AlphaFoldDB" id="A0A379PJA7"/>
<sequence>MTTAYPVVVIPRDGQHTTPDLIKIDVQGFEATVLRGGLETIRKDRPIFLLENNKEPTHEEILFAEDYRRAAYADGKITLDQIGKKNTFYLPQEKVESVKVRFG</sequence>
<evidence type="ECO:0000259" key="1">
    <source>
        <dbReference type="Pfam" id="PF05050"/>
    </source>
</evidence>
<keyword evidence="2" id="KW-0489">Methyltransferase</keyword>
<name>A0A379PJA7_9MYCO</name>
<dbReference type="GO" id="GO:0008168">
    <property type="term" value="F:methyltransferase activity"/>
    <property type="evidence" value="ECO:0007669"/>
    <property type="project" value="UniProtKB-KW"/>
</dbReference>
<dbReference type="Pfam" id="PF05050">
    <property type="entry name" value="Methyltransf_21"/>
    <property type="match status" value="1"/>
</dbReference>
<dbReference type="EMBL" id="UGQT01000010">
    <property type="protein sequence ID" value="SUE94967.1"/>
    <property type="molecule type" value="Genomic_DNA"/>
</dbReference>
<dbReference type="Gene3D" id="3.40.50.150">
    <property type="entry name" value="Vaccinia Virus protein VP39"/>
    <property type="match status" value="1"/>
</dbReference>
<protein>
    <submittedName>
        <fullName evidence="2">Methyltransferase, FkbM family</fullName>
    </submittedName>
</protein>
<dbReference type="GO" id="GO:0032259">
    <property type="term" value="P:methylation"/>
    <property type="evidence" value="ECO:0007669"/>
    <property type="project" value="UniProtKB-KW"/>
</dbReference>